<dbReference type="AlphaFoldDB" id="A0A6J4M5N2"/>
<sequence length="78" mass="8363">MSRGKRARMYDSGELAGLVHGQFPQTIVWRDDGLLPSSTSVVMPQGRGAFAPAKQTIVGHGGLTIEEMIVPLVTITKV</sequence>
<gene>
    <name evidence="1" type="ORF">AVDCRST_MAG93-7101</name>
</gene>
<reference evidence="1" key="1">
    <citation type="submission" date="2020-02" db="EMBL/GenBank/DDBJ databases">
        <authorList>
            <person name="Meier V. D."/>
        </authorList>
    </citation>
    <scope>NUCLEOTIDE SEQUENCE</scope>
    <source>
        <strain evidence="1">AVDCRST_MAG93</strain>
    </source>
</reference>
<evidence type="ECO:0000313" key="1">
    <source>
        <dbReference type="EMBL" id="CAA9350611.1"/>
    </source>
</evidence>
<name>A0A6J4M5N2_9CHLR</name>
<dbReference type="EMBL" id="CADCTR010002399">
    <property type="protein sequence ID" value="CAA9350611.1"/>
    <property type="molecule type" value="Genomic_DNA"/>
</dbReference>
<accession>A0A6J4M5N2</accession>
<organism evidence="1">
    <name type="scientific">uncultured Chloroflexia bacterium</name>
    <dbReference type="NCBI Taxonomy" id="1672391"/>
    <lineage>
        <taxon>Bacteria</taxon>
        <taxon>Bacillati</taxon>
        <taxon>Chloroflexota</taxon>
        <taxon>Chloroflexia</taxon>
        <taxon>environmental samples</taxon>
    </lineage>
</organism>
<protein>
    <submittedName>
        <fullName evidence="1">Uncharacterized protein</fullName>
    </submittedName>
</protein>
<proteinExistence type="predicted"/>